<sequence length="92" mass="10428">MQHTLSADNGYTVSLALESKLQDDTVEELVEENKGDFTVVIAHYRDKRSGKEKTVTAGGKSKPKQLRWLYASEKAAKRAVDREWNQMQADKT</sequence>
<name>A0A423IG14_9PSED</name>
<gene>
    <name evidence="1" type="ORF">BK660_01520</name>
</gene>
<dbReference type="AlphaFoldDB" id="A0A423IG14"/>
<proteinExistence type="predicted"/>
<organism evidence="1 2">
    <name type="scientific">Pseudomonas brassicacearum</name>
    <dbReference type="NCBI Taxonomy" id="930166"/>
    <lineage>
        <taxon>Bacteria</taxon>
        <taxon>Pseudomonadati</taxon>
        <taxon>Pseudomonadota</taxon>
        <taxon>Gammaproteobacteria</taxon>
        <taxon>Pseudomonadales</taxon>
        <taxon>Pseudomonadaceae</taxon>
        <taxon>Pseudomonas</taxon>
    </lineage>
</organism>
<dbReference type="Proteomes" id="UP000285636">
    <property type="component" value="Unassembled WGS sequence"/>
</dbReference>
<reference evidence="1 2" key="1">
    <citation type="submission" date="2016-10" db="EMBL/GenBank/DDBJ databases">
        <title>Comparative genome analysis of multiple Pseudomonas spp. focuses on biocontrol and plant growth promoting traits.</title>
        <authorList>
            <person name="Tao X.-Y."/>
            <person name="Taylor C.G."/>
        </authorList>
    </citation>
    <scope>NUCLEOTIDE SEQUENCE [LARGE SCALE GENOMIC DNA]</scope>
    <source>
        <strain evidence="1 2">38D7</strain>
    </source>
</reference>
<evidence type="ECO:0000313" key="2">
    <source>
        <dbReference type="Proteomes" id="UP000285636"/>
    </source>
</evidence>
<dbReference type="EMBL" id="MOBK01000001">
    <property type="protein sequence ID" value="RON24378.1"/>
    <property type="molecule type" value="Genomic_DNA"/>
</dbReference>
<evidence type="ECO:0000313" key="1">
    <source>
        <dbReference type="EMBL" id="RON24378.1"/>
    </source>
</evidence>
<protein>
    <submittedName>
        <fullName evidence="1">Uncharacterized protein</fullName>
    </submittedName>
</protein>
<accession>A0A423IG14</accession>
<comment type="caution">
    <text evidence="1">The sequence shown here is derived from an EMBL/GenBank/DDBJ whole genome shotgun (WGS) entry which is preliminary data.</text>
</comment>